<accession>A0A8T2PGL9</accession>
<keyword evidence="2" id="KW-0645">Protease</keyword>
<evidence type="ECO:0000256" key="7">
    <source>
        <dbReference type="ARBA" id="ARBA00022840"/>
    </source>
</evidence>
<keyword evidence="7" id="KW-0067">ATP-binding</keyword>
<keyword evidence="8" id="KW-0482">Metalloprotease</keyword>
<evidence type="ECO:0000256" key="9">
    <source>
        <dbReference type="SAM" id="Coils"/>
    </source>
</evidence>
<evidence type="ECO:0000256" key="8">
    <source>
        <dbReference type="ARBA" id="ARBA00023049"/>
    </source>
</evidence>
<dbReference type="Proteomes" id="UP000824540">
    <property type="component" value="Unassembled WGS sequence"/>
</dbReference>
<keyword evidence="6" id="KW-0862">Zinc</keyword>
<keyword evidence="9" id="KW-0175">Coiled coil</keyword>
<keyword evidence="3" id="KW-0479">Metal-binding</keyword>
<feature type="coiled-coil region" evidence="9">
    <location>
        <begin position="98"/>
        <end position="125"/>
    </location>
</feature>
<dbReference type="AlphaFoldDB" id="A0A8T2PGL9"/>
<keyword evidence="5" id="KW-0378">Hydrolase</keyword>
<evidence type="ECO:0000256" key="5">
    <source>
        <dbReference type="ARBA" id="ARBA00022801"/>
    </source>
</evidence>
<dbReference type="GO" id="GO:0005745">
    <property type="term" value="C:m-AAA complex"/>
    <property type="evidence" value="ECO:0007669"/>
    <property type="project" value="TreeGrafter"/>
</dbReference>
<feature type="domain" description="Peptidase M41 FtsH extracellular" evidence="11">
    <location>
        <begin position="31"/>
        <end position="128"/>
    </location>
</feature>
<evidence type="ECO:0000256" key="4">
    <source>
        <dbReference type="ARBA" id="ARBA00022741"/>
    </source>
</evidence>
<dbReference type="InterPro" id="IPR050928">
    <property type="entry name" value="ATP-dep_Zn_Metalloprotease"/>
</dbReference>
<evidence type="ECO:0000256" key="3">
    <source>
        <dbReference type="ARBA" id="ARBA00022723"/>
    </source>
</evidence>
<proteinExistence type="predicted"/>
<evidence type="ECO:0000313" key="13">
    <source>
        <dbReference type="Proteomes" id="UP000824540"/>
    </source>
</evidence>
<name>A0A8T2PGL9_9TELE</name>
<dbReference type="GO" id="GO:0004222">
    <property type="term" value="F:metalloendopeptidase activity"/>
    <property type="evidence" value="ECO:0007669"/>
    <property type="project" value="InterPro"/>
</dbReference>
<dbReference type="OrthoDB" id="1413014at2759"/>
<evidence type="ECO:0000313" key="12">
    <source>
        <dbReference type="EMBL" id="KAG9352473.1"/>
    </source>
</evidence>
<dbReference type="Gene3D" id="3.40.1690.20">
    <property type="match status" value="1"/>
</dbReference>
<dbReference type="GO" id="GO:0005524">
    <property type="term" value="F:ATP binding"/>
    <property type="evidence" value="ECO:0007669"/>
    <property type="project" value="UniProtKB-KW"/>
</dbReference>
<evidence type="ECO:0000256" key="2">
    <source>
        <dbReference type="ARBA" id="ARBA00022670"/>
    </source>
</evidence>
<sequence length="139" mass="16293">MDPKDKLLRKMKDKKRREREDQMYRERLRMLFIIALMISLLNTISSSGGNISWNDFVNEMLAKGEVARVQVVPESDIVEIYLHPGAIIFGRPRLALMYRMQVANIDKFEEKLRAAEEELNINTKDRIPVSYKRTGFFGK</sequence>
<reference evidence="12" key="1">
    <citation type="thesis" date="2021" institute="BYU ScholarsArchive" country="Provo, UT, USA">
        <title>Applications of and Algorithms for Genome Assembly and Genomic Analyses with an Emphasis on Marine Teleosts.</title>
        <authorList>
            <person name="Pickett B.D."/>
        </authorList>
    </citation>
    <scope>NUCLEOTIDE SEQUENCE</scope>
    <source>
        <strain evidence="12">HI-2016</strain>
    </source>
</reference>
<evidence type="ECO:0000256" key="10">
    <source>
        <dbReference type="SAM" id="MobiDB-lite"/>
    </source>
</evidence>
<keyword evidence="13" id="KW-1185">Reference proteome</keyword>
<comment type="caution">
    <text evidence="12">The sequence shown here is derived from an EMBL/GenBank/DDBJ whole genome shotgun (WGS) entry which is preliminary data.</text>
</comment>
<feature type="compositionally biased region" description="Basic and acidic residues" evidence="10">
    <location>
        <begin position="1"/>
        <end position="10"/>
    </location>
</feature>
<dbReference type="FunFam" id="3.40.1690.20:FF:000002">
    <property type="entry name" value="paraplegin isoform X1"/>
    <property type="match status" value="1"/>
</dbReference>
<feature type="region of interest" description="Disordered" evidence="10">
    <location>
        <begin position="1"/>
        <end position="20"/>
    </location>
</feature>
<evidence type="ECO:0000256" key="1">
    <source>
        <dbReference type="ARBA" id="ARBA00001947"/>
    </source>
</evidence>
<protein>
    <recommendedName>
        <fullName evidence="11">Peptidase M41 FtsH extracellular domain-containing protein</fullName>
    </recommendedName>
</protein>
<dbReference type="InterPro" id="IPR011546">
    <property type="entry name" value="Pept_M41_FtsH_extracell"/>
</dbReference>
<dbReference type="PANTHER" id="PTHR43655">
    <property type="entry name" value="ATP-DEPENDENT PROTEASE"/>
    <property type="match status" value="1"/>
</dbReference>
<dbReference type="GO" id="GO:0034982">
    <property type="term" value="P:mitochondrial protein processing"/>
    <property type="evidence" value="ECO:0007669"/>
    <property type="project" value="TreeGrafter"/>
</dbReference>
<dbReference type="Pfam" id="PF06480">
    <property type="entry name" value="FtsH_ext"/>
    <property type="match status" value="1"/>
</dbReference>
<evidence type="ECO:0000259" key="11">
    <source>
        <dbReference type="Pfam" id="PF06480"/>
    </source>
</evidence>
<dbReference type="PANTHER" id="PTHR43655:SF8">
    <property type="entry name" value="PARAPLEGIN"/>
    <property type="match status" value="1"/>
</dbReference>
<evidence type="ECO:0000256" key="6">
    <source>
        <dbReference type="ARBA" id="ARBA00022833"/>
    </source>
</evidence>
<dbReference type="GO" id="GO:0008270">
    <property type="term" value="F:zinc ion binding"/>
    <property type="evidence" value="ECO:0007669"/>
    <property type="project" value="InterPro"/>
</dbReference>
<organism evidence="12 13">
    <name type="scientific">Albula glossodonta</name>
    <name type="common">roundjaw bonefish</name>
    <dbReference type="NCBI Taxonomy" id="121402"/>
    <lineage>
        <taxon>Eukaryota</taxon>
        <taxon>Metazoa</taxon>
        <taxon>Chordata</taxon>
        <taxon>Craniata</taxon>
        <taxon>Vertebrata</taxon>
        <taxon>Euteleostomi</taxon>
        <taxon>Actinopterygii</taxon>
        <taxon>Neopterygii</taxon>
        <taxon>Teleostei</taxon>
        <taxon>Albuliformes</taxon>
        <taxon>Albulidae</taxon>
        <taxon>Albula</taxon>
    </lineage>
</organism>
<gene>
    <name evidence="12" type="ORF">JZ751_020887</name>
</gene>
<dbReference type="EMBL" id="JAFBMS010000005">
    <property type="protein sequence ID" value="KAG9352473.1"/>
    <property type="molecule type" value="Genomic_DNA"/>
</dbReference>
<comment type="cofactor">
    <cofactor evidence="1">
        <name>Zn(2+)</name>
        <dbReference type="ChEBI" id="CHEBI:29105"/>
    </cofactor>
</comment>
<dbReference type="GO" id="GO:0004176">
    <property type="term" value="F:ATP-dependent peptidase activity"/>
    <property type="evidence" value="ECO:0007669"/>
    <property type="project" value="InterPro"/>
</dbReference>
<keyword evidence="4" id="KW-0547">Nucleotide-binding</keyword>